<dbReference type="InterPro" id="IPR036291">
    <property type="entry name" value="NAD(P)-bd_dom_sf"/>
</dbReference>
<dbReference type="Gene3D" id="3.40.50.720">
    <property type="entry name" value="NAD(P)-binding Rossmann-like Domain"/>
    <property type="match status" value="1"/>
</dbReference>
<dbReference type="PANTHER" id="PTHR44154:SF1">
    <property type="entry name" value="QUINONE OXIDOREDUCTASE"/>
    <property type="match status" value="1"/>
</dbReference>
<evidence type="ECO:0000259" key="2">
    <source>
        <dbReference type="SMART" id="SM00829"/>
    </source>
</evidence>
<protein>
    <submittedName>
        <fullName evidence="3">Quinone oxidoreductase</fullName>
    </submittedName>
</protein>
<evidence type="ECO:0000256" key="1">
    <source>
        <dbReference type="ARBA" id="ARBA00022857"/>
    </source>
</evidence>
<evidence type="ECO:0000313" key="3">
    <source>
        <dbReference type="EMBL" id="PSW24654.1"/>
    </source>
</evidence>
<evidence type="ECO:0000313" key="4">
    <source>
        <dbReference type="Proteomes" id="UP000240481"/>
    </source>
</evidence>
<sequence length="325" mass="34455">MKAMVVHTLGASDVFQQVDYPMPSIKPGHLVIEVKATSVNPLDTMLRSSDTPWSENLPSILHGDVAGIVTEVGEGVSQFNIGDEVYGCAGGIAGTDGALAEYMLVDADLIALKPKTLSMREAAALPLVSITAWEALHDKLKVKANDNVLIHGATGGVGHVAIQLAKHFGANVSATSAPQNLAIAHQLGADNIIDFTQSSVADYVDQYTDGEGFDAIFDTVAGDNIQRSFEAARFNGAVATTLPIADVLQVALKSLSFHSVLMLIPLVHGKNRASHGQILANIAKLVDNGEIKPLLDEKRFSIWQVAQAHQHLESGTAVGKIVLEM</sequence>
<name>A0A0J8XU71_9GAMM</name>
<dbReference type="Pfam" id="PF13602">
    <property type="entry name" value="ADH_zinc_N_2"/>
    <property type="match status" value="1"/>
</dbReference>
<feature type="domain" description="Enoyl reductase (ER)" evidence="2">
    <location>
        <begin position="10"/>
        <end position="323"/>
    </location>
</feature>
<dbReference type="InterPro" id="IPR011032">
    <property type="entry name" value="GroES-like_sf"/>
</dbReference>
<organism evidence="3 4">
    <name type="scientific">Photobacterium swingsii</name>
    <dbReference type="NCBI Taxonomy" id="680026"/>
    <lineage>
        <taxon>Bacteria</taxon>
        <taxon>Pseudomonadati</taxon>
        <taxon>Pseudomonadota</taxon>
        <taxon>Gammaproteobacteria</taxon>
        <taxon>Vibrionales</taxon>
        <taxon>Vibrionaceae</taxon>
        <taxon>Photobacterium</taxon>
    </lineage>
</organism>
<dbReference type="InterPro" id="IPR013154">
    <property type="entry name" value="ADH-like_N"/>
</dbReference>
<dbReference type="Gene3D" id="3.90.180.10">
    <property type="entry name" value="Medium-chain alcohol dehydrogenases, catalytic domain"/>
    <property type="match status" value="1"/>
</dbReference>
<dbReference type="EMBL" id="PYLZ01000005">
    <property type="protein sequence ID" value="PSW24654.1"/>
    <property type="molecule type" value="Genomic_DNA"/>
</dbReference>
<reference evidence="3 4" key="1">
    <citation type="submission" date="2018-01" db="EMBL/GenBank/DDBJ databases">
        <title>Whole genome sequencing of Histamine producing bacteria.</title>
        <authorList>
            <person name="Butler K."/>
        </authorList>
    </citation>
    <scope>NUCLEOTIDE SEQUENCE [LARGE SCALE GENOMIC DNA]</scope>
    <source>
        <strain evidence="3 4">DSM 24669</strain>
    </source>
</reference>
<keyword evidence="4" id="KW-1185">Reference proteome</keyword>
<keyword evidence="1" id="KW-0521">NADP</keyword>
<dbReference type="CDD" id="cd08272">
    <property type="entry name" value="MDR6"/>
    <property type="match status" value="1"/>
</dbReference>
<dbReference type="OrthoDB" id="9785812at2"/>
<dbReference type="InterPro" id="IPR051603">
    <property type="entry name" value="Zinc-ADH_QOR/CCCR"/>
</dbReference>
<dbReference type="AlphaFoldDB" id="A0A0J8XU71"/>
<gene>
    <name evidence="3" type="ORF">C9I94_11545</name>
</gene>
<dbReference type="STRING" id="680026.AB733_20815"/>
<dbReference type="GO" id="GO:0016491">
    <property type="term" value="F:oxidoreductase activity"/>
    <property type="evidence" value="ECO:0007669"/>
    <property type="project" value="InterPro"/>
</dbReference>
<dbReference type="PANTHER" id="PTHR44154">
    <property type="entry name" value="QUINONE OXIDOREDUCTASE"/>
    <property type="match status" value="1"/>
</dbReference>
<accession>A0A0J8XU71</accession>
<dbReference type="InterPro" id="IPR020843">
    <property type="entry name" value="ER"/>
</dbReference>
<dbReference type="Proteomes" id="UP000240481">
    <property type="component" value="Unassembled WGS sequence"/>
</dbReference>
<dbReference type="SUPFAM" id="SSF51735">
    <property type="entry name" value="NAD(P)-binding Rossmann-fold domains"/>
    <property type="match status" value="1"/>
</dbReference>
<dbReference type="RefSeq" id="WP_048900519.1">
    <property type="nucleotide sequence ID" value="NZ_AP024853.1"/>
</dbReference>
<dbReference type="SUPFAM" id="SSF50129">
    <property type="entry name" value="GroES-like"/>
    <property type="match status" value="1"/>
</dbReference>
<proteinExistence type="predicted"/>
<dbReference type="SMART" id="SM00829">
    <property type="entry name" value="PKS_ER"/>
    <property type="match status" value="1"/>
</dbReference>
<comment type="caution">
    <text evidence="3">The sequence shown here is derived from an EMBL/GenBank/DDBJ whole genome shotgun (WGS) entry which is preliminary data.</text>
</comment>
<dbReference type="Pfam" id="PF08240">
    <property type="entry name" value="ADH_N"/>
    <property type="match status" value="1"/>
</dbReference>